<feature type="coiled-coil region" evidence="1">
    <location>
        <begin position="194"/>
        <end position="221"/>
    </location>
</feature>
<dbReference type="EMBL" id="PSNW01000010">
    <property type="protein sequence ID" value="PPE72799.1"/>
    <property type="molecule type" value="Genomic_DNA"/>
</dbReference>
<sequence>MFSFHRAHPEVSAELHLQRRSKALGQALANTRKIYLDVRFWLHLRDAERGRPRHPVHTQLLERFTALADRHLAVFPLSDAIALEVLKQKDLGTRQATARLIDRLGQGVALTDEELRCRTELAHFLHLGTPDILVHPLKELAWTCPMFVLGARYPQQTPFPPETERVIQKAFIDRGWTIPFEQLLDSLKNLEDPVDDLADVADRLNALNREHEHELRTFQKAVIDEMVGVVDLMRETIADVRHRQYQHFSGSTAAPTPDEWERHAQHGFSIVANAITAAPLQVGLRLPTPYIKAKCYAAVRWNRGQKLSGNDIYDFTHAAPAVGYCDAFFTDGPLARLLNSNQVNLAQEFGCFVESDEQAIADYAAQLLVEPDPAPTVD</sequence>
<gene>
    <name evidence="2" type="ORF">C3942_17305</name>
</gene>
<keyword evidence="3" id="KW-1185">Reference proteome</keyword>
<dbReference type="AlphaFoldDB" id="A0A2S5TCS0"/>
<organism evidence="2 3">
    <name type="scientific">Solimonas fluminis</name>
    <dbReference type="NCBI Taxonomy" id="2086571"/>
    <lineage>
        <taxon>Bacteria</taxon>
        <taxon>Pseudomonadati</taxon>
        <taxon>Pseudomonadota</taxon>
        <taxon>Gammaproteobacteria</taxon>
        <taxon>Nevskiales</taxon>
        <taxon>Nevskiaceae</taxon>
        <taxon>Solimonas</taxon>
    </lineage>
</organism>
<name>A0A2S5TCS0_9GAMM</name>
<accession>A0A2S5TCS0</accession>
<protein>
    <submittedName>
        <fullName evidence="2">Uncharacterized protein</fullName>
    </submittedName>
</protein>
<evidence type="ECO:0000313" key="2">
    <source>
        <dbReference type="EMBL" id="PPE72799.1"/>
    </source>
</evidence>
<evidence type="ECO:0000313" key="3">
    <source>
        <dbReference type="Proteomes" id="UP000238220"/>
    </source>
</evidence>
<reference evidence="2 3" key="1">
    <citation type="submission" date="2018-02" db="EMBL/GenBank/DDBJ databases">
        <title>Genome sequencing of Solimonas sp. HR-BB.</title>
        <authorList>
            <person name="Lee Y."/>
            <person name="Jeon C.O."/>
        </authorList>
    </citation>
    <scope>NUCLEOTIDE SEQUENCE [LARGE SCALE GENOMIC DNA]</scope>
    <source>
        <strain evidence="2 3">HR-BB</strain>
    </source>
</reference>
<comment type="caution">
    <text evidence="2">The sequence shown here is derived from an EMBL/GenBank/DDBJ whole genome shotgun (WGS) entry which is preliminary data.</text>
</comment>
<dbReference type="Proteomes" id="UP000238220">
    <property type="component" value="Unassembled WGS sequence"/>
</dbReference>
<keyword evidence="1" id="KW-0175">Coiled coil</keyword>
<evidence type="ECO:0000256" key="1">
    <source>
        <dbReference type="SAM" id="Coils"/>
    </source>
</evidence>
<proteinExistence type="predicted"/>